<keyword evidence="11" id="KW-0413">Isomerase</keyword>
<keyword evidence="4" id="KW-0479">Metal-binding</keyword>
<comment type="subcellular location">
    <subcellularLocation>
        <location evidence="2">Nucleus</location>
    </subcellularLocation>
</comment>
<evidence type="ECO:0000256" key="8">
    <source>
        <dbReference type="ARBA" id="ARBA00022840"/>
    </source>
</evidence>
<dbReference type="FunFam" id="3.40.50.300:FF:001372">
    <property type="entry name" value="ATP-dependent DNA helicase chl1"/>
    <property type="match status" value="1"/>
</dbReference>
<dbReference type="GO" id="GO:0046872">
    <property type="term" value="F:metal ion binding"/>
    <property type="evidence" value="ECO:0007669"/>
    <property type="project" value="UniProtKB-KW"/>
</dbReference>
<dbReference type="GO" id="GO:0003677">
    <property type="term" value="F:DNA binding"/>
    <property type="evidence" value="ECO:0007669"/>
    <property type="project" value="InterPro"/>
</dbReference>
<evidence type="ECO:0000256" key="7">
    <source>
        <dbReference type="ARBA" id="ARBA00022806"/>
    </source>
</evidence>
<keyword evidence="5" id="KW-0547">Nucleotide-binding</keyword>
<feature type="region of interest" description="Disordered" evidence="15">
    <location>
        <begin position="86"/>
        <end position="113"/>
    </location>
</feature>
<dbReference type="GO" id="GO:0043139">
    <property type="term" value="F:5'-3' DNA helicase activity"/>
    <property type="evidence" value="ECO:0007669"/>
    <property type="project" value="UniProtKB-EC"/>
</dbReference>
<keyword evidence="6" id="KW-0378">Hydrolase</keyword>
<gene>
    <name evidence="17" type="ORF">N0F65_001799</name>
</gene>
<evidence type="ECO:0000256" key="13">
    <source>
        <dbReference type="ARBA" id="ARBA00044969"/>
    </source>
</evidence>
<reference evidence="17" key="1">
    <citation type="submission" date="2022-11" db="EMBL/GenBank/DDBJ databases">
        <authorList>
            <person name="Morgan W.R."/>
            <person name="Tartar A."/>
        </authorList>
    </citation>
    <scope>NUCLEOTIDE SEQUENCE</scope>
    <source>
        <strain evidence="17">ARSEF 373</strain>
    </source>
</reference>
<dbReference type="SMART" id="SM00488">
    <property type="entry name" value="DEXDc2"/>
    <property type="match status" value="1"/>
</dbReference>
<dbReference type="InterPro" id="IPR010614">
    <property type="entry name" value="RAD3-like_helicase_DEAD"/>
</dbReference>
<evidence type="ECO:0000259" key="16">
    <source>
        <dbReference type="PROSITE" id="PS51193"/>
    </source>
</evidence>
<dbReference type="EC" id="5.6.2.3" evidence="13"/>
<feature type="region of interest" description="Disordered" evidence="15">
    <location>
        <begin position="134"/>
        <end position="226"/>
    </location>
</feature>
<evidence type="ECO:0000313" key="17">
    <source>
        <dbReference type="EMBL" id="DBA01294.1"/>
    </source>
</evidence>
<comment type="similarity">
    <text evidence="3">Belongs to the DEAD box helicase family. DEAH subfamily. DDX11/CHL1 sub-subfamily.</text>
</comment>
<evidence type="ECO:0000256" key="4">
    <source>
        <dbReference type="ARBA" id="ARBA00022723"/>
    </source>
</evidence>
<reference evidence="17" key="2">
    <citation type="journal article" date="2023" name="Microbiol Resour">
        <title>Decontamination and Annotation of the Draft Genome Sequence of the Oomycete Lagenidium giganteum ARSEF 373.</title>
        <authorList>
            <person name="Morgan W.R."/>
            <person name="Tartar A."/>
        </authorList>
    </citation>
    <scope>NUCLEOTIDE SEQUENCE</scope>
    <source>
        <strain evidence="17">ARSEF 373</strain>
    </source>
</reference>
<dbReference type="GO" id="GO:0034085">
    <property type="term" value="P:establishment of sister chromatid cohesion"/>
    <property type="evidence" value="ECO:0007669"/>
    <property type="project" value="TreeGrafter"/>
</dbReference>
<dbReference type="Pfam" id="PF06733">
    <property type="entry name" value="DEAD_2"/>
    <property type="match status" value="1"/>
</dbReference>
<evidence type="ECO:0000256" key="5">
    <source>
        <dbReference type="ARBA" id="ARBA00022741"/>
    </source>
</evidence>
<dbReference type="GO" id="GO:0005634">
    <property type="term" value="C:nucleus"/>
    <property type="evidence" value="ECO:0007669"/>
    <property type="project" value="UniProtKB-SubCell"/>
</dbReference>
<accession>A0AAV2Z6V7</accession>
<dbReference type="NCBIfam" id="TIGR00604">
    <property type="entry name" value="rad3"/>
    <property type="match status" value="1"/>
</dbReference>
<protein>
    <recommendedName>
        <fullName evidence="13">DNA 5'-3' helicase</fullName>
        <ecNumber evidence="13">5.6.2.3</ecNumber>
    </recommendedName>
</protein>
<dbReference type="Pfam" id="PF13307">
    <property type="entry name" value="Helicase_C_2"/>
    <property type="match status" value="1"/>
</dbReference>
<dbReference type="InterPro" id="IPR013020">
    <property type="entry name" value="Rad3/Chl1-like"/>
</dbReference>
<evidence type="ECO:0000256" key="10">
    <source>
        <dbReference type="ARBA" id="ARBA00023014"/>
    </source>
</evidence>
<dbReference type="AlphaFoldDB" id="A0AAV2Z6V7"/>
<dbReference type="GO" id="GO:0016818">
    <property type="term" value="F:hydrolase activity, acting on acid anhydrides, in phosphorus-containing anhydrides"/>
    <property type="evidence" value="ECO:0007669"/>
    <property type="project" value="InterPro"/>
</dbReference>
<evidence type="ECO:0000256" key="15">
    <source>
        <dbReference type="SAM" id="MobiDB-lite"/>
    </source>
</evidence>
<evidence type="ECO:0000256" key="2">
    <source>
        <dbReference type="ARBA" id="ARBA00004123"/>
    </source>
</evidence>
<organism evidence="17 18">
    <name type="scientific">Lagenidium giganteum</name>
    <dbReference type="NCBI Taxonomy" id="4803"/>
    <lineage>
        <taxon>Eukaryota</taxon>
        <taxon>Sar</taxon>
        <taxon>Stramenopiles</taxon>
        <taxon>Oomycota</taxon>
        <taxon>Peronosporomycetes</taxon>
        <taxon>Pythiales</taxon>
        <taxon>Pythiaceae</taxon>
    </lineage>
</organism>
<dbReference type="InterPro" id="IPR006554">
    <property type="entry name" value="Helicase-like_DEXD_c2"/>
</dbReference>
<keyword evidence="9" id="KW-0408">Iron</keyword>
<dbReference type="PROSITE" id="PS51193">
    <property type="entry name" value="HELICASE_ATP_BIND_2"/>
    <property type="match status" value="1"/>
</dbReference>
<dbReference type="GO" id="GO:0005524">
    <property type="term" value="F:ATP binding"/>
    <property type="evidence" value="ECO:0007669"/>
    <property type="project" value="UniProtKB-KW"/>
</dbReference>
<dbReference type="GO" id="GO:0051536">
    <property type="term" value="F:iron-sulfur cluster binding"/>
    <property type="evidence" value="ECO:0007669"/>
    <property type="project" value="UniProtKB-KW"/>
</dbReference>
<feature type="domain" description="Helicase ATP-binding" evidence="16">
    <location>
        <begin position="19"/>
        <end position="441"/>
    </location>
</feature>
<dbReference type="InterPro" id="IPR045028">
    <property type="entry name" value="DinG/Rad3-like"/>
</dbReference>
<evidence type="ECO:0000256" key="1">
    <source>
        <dbReference type="ARBA" id="ARBA00001966"/>
    </source>
</evidence>
<keyword evidence="12" id="KW-0539">Nucleus</keyword>
<dbReference type="CDD" id="cd18788">
    <property type="entry name" value="SF2_C_XPD"/>
    <property type="match status" value="1"/>
</dbReference>
<dbReference type="Gene3D" id="3.40.50.300">
    <property type="entry name" value="P-loop containing nucleotide triphosphate hydrolases"/>
    <property type="match status" value="3"/>
</dbReference>
<evidence type="ECO:0000256" key="12">
    <source>
        <dbReference type="ARBA" id="ARBA00023242"/>
    </source>
</evidence>
<evidence type="ECO:0000256" key="3">
    <source>
        <dbReference type="ARBA" id="ARBA00008435"/>
    </source>
</evidence>
<dbReference type="SMART" id="SM00491">
    <property type="entry name" value="HELICc2"/>
    <property type="match status" value="1"/>
</dbReference>
<keyword evidence="8" id="KW-0067">ATP-binding</keyword>
<feature type="compositionally biased region" description="Low complexity" evidence="15">
    <location>
        <begin position="91"/>
        <end position="102"/>
    </location>
</feature>
<keyword evidence="7" id="KW-0347">Helicase</keyword>
<dbReference type="SUPFAM" id="SSF52540">
    <property type="entry name" value="P-loop containing nucleoside triphosphate hydrolases"/>
    <property type="match status" value="1"/>
</dbReference>
<dbReference type="InterPro" id="IPR014013">
    <property type="entry name" value="Helic_SF1/SF2_ATP-bd_DinG/Rad3"/>
</dbReference>
<dbReference type="PANTHER" id="PTHR11472">
    <property type="entry name" value="DNA REPAIR DEAD HELICASE RAD3/XP-D SUBFAMILY MEMBER"/>
    <property type="match status" value="1"/>
</dbReference>
<dbReference type="GO" id="GO:0006139">
    <property type="term" value="P:nucleobase-containing compound metabolic process"/>
    <property type="evidence" value="ECO:0007669"/>
    <property type="project" value="InterPro"/>
</dbReference>
<evidence type="ECO:0000313" key="18">
    <source>
        <dbReference type="Proteomes" id="UP001146120"/>
    </source>
</evidence>
<evidence type="ECO:0000256" key="14">
    <source>
        <dbReference type="ARBA" id="ARBA00048954"/>
    </source>
</evidence>
<keyword evidence="10" id="KW-0411">Iron-sulfur</keyword>
<evidence type="ECO:0000256" key="6">
    <source>
        <dbReference type="ARBA" id="ARBA00022801"/>
    </source>
</evidence>
<proteinExistence type="inferred from homology"/>
<comment type="caution">
    <text evidence="17">The sequence shown here is derived from an EMBL/GenBank/DDBJ whole genome shotgun (WGS) entry which is preliminary data.</text>
</comment>
<dbReference type="InterPro" id="IPR006555">
    <property type="entry name" value="ATP-dep_Helicase_C"/>
</dbReference>
<sequence>MVDANGNDNDGSGNVALRDRASFSFPYEPYDIQVELMRQLYDTLSASHVGIFESPTGTGKSMSLICGALTWLKENTDEYGLLKRPTKATVSQSNSISENASSEDADKTKVETEEPAWLAGYEEATAARDEQARQAQAQEALSGIEAIRKEPKADVKKRRMMRSYNLHERKRKRPLALSSGAGIPNDDDAGNDEDGQHLVDAYDSDAPRKDDDSDSEDEKKKNARWPEEQPKYGIVKIIYCSRTHSQISQFIREIRKTPFAEYIRIVALGSRKNLCTHPAVSALPSDTQMNDRCLDMLQGKSQDNKKKKVKCAYYDRDLLGQFKDHALSEVHDIEDLYQLGEEMSTCAYYGSRTSVPLAQVVAMPYSMLLSKDTRASLGIELEGNIVIVDEAHNLIDAINNTHKVVITNKQLVVARRSLWSYFRKYEKRLKGKNCFYIKQLLSIFELLTKFLKQNKSSAARDSKSNGAMGEEGSDTPQACMMTITDFLFAVKMDHFNLFKILQYLKQSNLTKKLLGFMEMETRKMQADTAQSASAARTDDAEMESKYASPIRYVESLLRALTTASKDGRLLVHSQNGAESHIKFILLNPSTGFEDIVQQARSIILAGGTMQPVSEVIDHLFPLVPRDRIDLFSCGHVIPPENLVGFSLSAGPTQKHLEFTFARRRDMEAVDELGRILINLSRVVPGGIVLFFPSYRFEADIMKRWEETKQLDELRQKKAVFREPKAADQLDVVLEAYAAECRGPGKAGAILMSVVGGKMSEGINFSDELARCVVMVGMPYPNIRDPELVEKMKYLDSHRPGSGRGLFENLCMKAVNQSIGRSIRHQNDHACILLVDHRYSNPSVRKRLPEWIQHRIQPSTLSFGQAYSQLAQFFKSKE</sequence>
<feature type="compositionally biased region" description="Basic and acidic residues" evidence="15">
    <location>
        <begin position="205"/>
        <end position="226"/>
    </location>
</feature>
<dbReference type="Proteomes" id="UP001146120">
    <property type="component" value="Unassembled WGS sequence"/>
</dbReference>
<name>A0AAV2Z6V7_9STRA</name>
<dbReference type="EMBL" id="DAKRPA010000050">
    <property type="protein sequence ID" value="DBA01294.1"/>
    <property type="molecule type" value="Genomic_DNA"/>
</dbReference>
<keyword evidence="18" id="KW-1185">Reference proteome</keyword>
<comment type="catalytic activity">
    <reaction evidence="14">
        <text>ATP + H2O = ADP + phosphate + H(+)</text>
        <dbReference type="Rhea" id="RHEA:13065"/>
        <dbReference type="ChEBI" id="CHEBI:15377"/>
        <dbReference type="ChEBI" id="CHEBI:15378"/>
        <dbReference type="ChEBI" id="CHEBI:30616"/>
        <dbReference type="ChEBI" id="CHEBI:43474"/>
        <dbReference type="ChEBI" id="CHEBI:456216"/>
        <dbReference type="EC" id="5.6.2.3"/>
    </reaction>
</comment>
<evidence type="ECO:0000256" key="9">
    <source>
        <dbReference type="ARBA" id="ARBA00023004"/>
    </source>
</evidence>
<dbReference type="PANTHER" id="PTHR11472:SF41">
    <property type="entry name" value="ATP-DEPENDENT DNA HELICASE DDX11-RELATED"/>
    <property type="match status" value="1"/>
</dbReference>
<dbReference type="InterPro" id="IPR027417">
    <property type="entry name" value="P-loop_NTPase"/>
</dbReference>
<evidence type="ECO:0000256" key="11">
    <source>
        <dbReference type="ARBA" id="ARBA00023235"/>
    </source>
</evidence>
<comment type="cofactor">
    <cofactor evidence="1">
        <name>[4Fe-4S] cluster</name>
        <dbReference type="ChEBI" id="CHEBI:49883"/>
    </cofactor>
</comment>